<dbReference type="EMBL" id="KQ982706">
    <property type="protein sequence ID" value="KYQ51817.1"/>
    <property type="molecule type" value="Genomic_DNA"/>
</dbReference>
<name>A0A151WVM3_9HYME</name>
<protein>
    <submittedName>
        <fullName evidence="1">Uncharacterized protein</fullName>
    </submittedName>
</protein>
<gene>
    <name evidence="1" type="ORF">ALC60_09017</name>
</gene>
<organism evidence="1 2">
    <name type="scientific">Mycetomoellerius zeteki</name>
    <dbReference type="NCBI Taxonomy" id="64791"/>
    <lineage>
        <taxon>Eukaryota</taxon>
        <taxon>Metazoa</taxon>
        <taxon>Ecdysozoa</taxon>
        <taxon>Arthropoda</taxon>
        <taxon>Hexapoda</taxon>
        <taxon>Insecta</taxon>
        <taxon>Pterygota</taxon>
        <taxon>Neoptera</taxon>
        <taxon>Endopterygota</taxon>
        <taxon>Hymenoptera</taxon>
        <taxon>Apocrita</taxon>
        <taxon>Aculeata</taxon>
        <taxon>Formicoidea</taxon>
        <taxon>Formicidae</taxon>
        <taxon>Myrmicinae</taxon>
        <taxon>Mycetomoellerius</taxon>
    </lineage>
</organism>
<dbReference type="Proteomes" id="UP000075809">
    <property type="component" value="Unassembled WGS sequence"/>
</dbReference>
<evidence type="ECO:0000313" key="2">
    <source>
        <dbReference type="Proteomes" id="UP000075809"/>
    </source>
</evidence>
<reference evidence="1 2" key="1">
    <citation type="submission" date="2015-09" db="EMBL/GenBank/DDBJ databases">
        <title>Trachymyrmex zeteki WGS genome.</title>
        <authorList>
            <person name="Nygaard S."/>
            <person name="Hu H."/>
            <person name="Boomsma J."/>
            <person name="Zhang G."/>
        </authorList>
    </citation>
    <scope>NUCLEOTIDE SEQUENCE [LARGE SCALE GENOMIC DNA]</scope>
    <source>
        <strain evidence="1">Tzet28-1</strain>
        <tissue evidence="1">Whole body</tissue>
    </source>
</reference>
<proteinExistence type="predicted"/>
<evidence type="ECO:0000313" key="1">
    <source>
        <dbReference type="EMBL" id="KYQ51817.1"/>
    </source>
</evidence>
<accession>A0A151WVM3</accession>
<sequence length="80" mass="9120">MDPSSSRSAKDDRRRSIITGRLAGHLFQGEVCSKRGTWLTFEIIFKVERSALDLHTLASAQPCFAATYTWIIRTTLKKNY</sequence>
<keyword evidence="2" id="KW-1185">Reference proteome</keyword>
<dbReference type="AlphaFoldDB" id="A0A151WVM3"/>